<gene>
    <name evidence="3" type="ordered locus">AciX9_2571</name>
</gene>
<dbReference type="PANTHER" id="PTHR22642">
    <property type="entry name" value="IMIDAZOLONEPROPIONASE"/>
    <property type="match status" value="1"/>
</dbReference>
<dbReference type="HOGENOM" id="CLU_009942_4_3_0"/>
<keyword evidence="3" id="KW-0378">Hydrolase</keyword>
<evidence type="ECO:0000259" key="2">
    <source>
        <dbReference type="Pfam" id="PF07969"/>
    </source>
</evidence>
<name>E8WVR9_GRATM</name>
<dbReference type="KEGG" id="acm:AciX9_2571"/>
<dbReference type="EMBL" id="CP002480">
    <property type="protein sequence ID" value="ADW69598.1"/>
    <property type="molecule type" value="Genomic_DNA"/>
</dbReference>
<feature type="chain" id="PRO_5003234084" evidence="1">
    <location>
        <begin position="22"/>
        <end position="540"/>
    </location>
</feature>
<evidence type="ECO:0000313" key="4">
    <source>
        <dbReference type="Proteomes" id="UP000000343"/>
    </source>
</evidence>
<protein>
    <submittedName>
        <fullName evidence="3">Amidohydrolase 3</fullName>
    </submittedName>
</protein>
<dbReference type="Gene3D" id="2.30.40.10">
    <property type="entry name" value="Urease, subunit C, domain 1"/>
    <property type="match status" value="1"/>
</dbReference>
<reference evidence="4" key="1">
    <citation type="submission" date="2011-01" db="EMBL/GenBank/DDBJ databases">
        <title>Complete sequence of chromosome of Acidobacterium sp. MP5ACTX9.</title>
        <authorList>
            <consortium name="US DOE Joint Genome Institute"/>
            <person name="Lucas S."/>
            <person name="Copeland A."/>
            <person name="Lapidus A."/>
            <person name="Cheng J.-F."/>
            <person name="Goodwin L."/>
            <person name="Pitluck S."/>
            <person name="Teshima H."/>
            <person name="Detter J.C."/>
            <person name="Han C."/>
            <person name="Tapia R."/>
            <person name="Land M."/>
            <person name="Hauser L."/>
            <person name="Kyrpides N."/>
            <person name="Ivanova N."/>
            <person name="Ovchinnikova G."/>
            <person name="Pagani I."/>
            <person name="Rawat S.R."/>
            <person name="Mannisto M."/>
            <person name="Haggblom M.M."/>
            <person name="Woyke T."/>
        </authorList>
    </citation>
    <scope>NUCLEOTIDE SEQUENCE [LARGE SCALE GENOMIC DNA]</scope>
    <source>
        <strain evidence="4">MP5ACTX9</strain>
    </source>
</reference>
<dbReference type="Pfam" id="PF07969">
    <property type="entry name" value="Amidohydro_3"/>
    <property type="match status" value="1"/>
</dbReference>
<evidence type="ECO:0000256" key="1">
    <source>
        <dbReference type="SAM" id="SignalP"/>
    </source>
</evidence>
<dbReference type="SUPFAM" id="SSF51556">
    <property type="entry name" value="Metallo-dependent hydrolases"/>
    <property type="match status" value="1"/>
</dbReference>
<feature type="signal peptide" evidence="1">
    <location>
        <begin position="1"/>
        <end position="21"/>
    </location>
</feature>
<dbReference type="Gene3D" id="3.20.20.140">
    <property type="entry name" value="Metal-dependent hydrolases"/>
    <property type="match status" value="1"/>
</dbReference>
<dbReference type="InterPro" id="IPR013108">
    <property type="entry name" value="Amidohydro_3"/>
</dbReference>
<dbReference type="PANTHER" id="PTHR22642:SF2">
    <property type="entry name" value="PROTEIN LONG AFTER FAR-RED 3"/>
    <property type="match status" value="1"/>
</dbReference>
<dbReference type="Proteomes" id="UP000000343">
    <property type="component" value="Chromosome"/>
</dbReference>
<organism evidence="4">
    <name type="scientific">Granulicella tundricola (strain ATCC BAA-1859 / DSM 23138 / MP5ACTX9)</name>
    <dbReference type="NCBI Taxonomy" id="1198114"/>
    <lineage>
        <taxon>Bacteria</taxon>
        <taxon>Pseudomonadati</taxon>
        <taxon>Acidobacteriota</taxon>
        <taxon>Terriglobia</taxon>
        <taxon>Terriglobales</taxon>
        <taxon>Acidobacteriaceae</taxon>
        <taxon>Granulicella</taxon>
    </lineage>
</organism>
<dbReference type="STRING" id="1198114.AciX9_2571"/>
<dbReference type="InterPro" id="IPR032466">
    <property type="entry name" value="Metal_Hydrolase"/>
</dbReference>
<proteinExistence type="predicted"/>
<dbReference type="OrthoDB" id="9767366at2"/>
<evidence type="ECO:0000313" key="3">
    <source>
        <dbReference type="EMBL" id="ADW69598.1"/>
    </source>
</evidence>
<accession>E8WVR9</accession>
<dbReference type="PaxDb" id="1198114-AciX9_2571"/>
<keyword evidence="1" id="KW-0732">Signal</keyword>
<dbReference type="AlphaFoldDB" id="E8WVR9"/>
<dbReference type="InterPro" id="IPR011059">
    <property type="entry name" value="Metal-dep_hydrolase_composite"/>
</dbReference>
<keyword evidence="4" id="KW-1185">Reference proteome</keyword>
<dbReference type="RefSeq" id="WP_013580913.1">
    <property type="nucleotide sequence ID" value="NC_015064.1"/>
</dbReference>
<sequence>MNRFLFTSLATALLVASTAGAQTPSAAPDLVLSNGHVFTGDKANPWVEAISIRGERIVLAGSDAAVMATAGTQTRVIDLHGRMAMPGINDSHDHVGGADFGVQLHSPPGNGPHGPGPEPSVAELADAVKAAALTAPEGGWIEGEVGEAIIRHPRETRQALDEAAGYQPVIVSSWWGHGAILNSRGLAKLKLTDAVKDPEGGHFDRDAAGHLTGLLEEEAANEVKRGLADEAGVEPSVKAFHGYAQRRLEQGVTTVQIMATNQRLSYLEKTFAQPDDPLRIRIMRFPMALEDARVGEKLGTGEEVLNPRVRVAGVKYVLDGTPIEELAYQTKDYADKPGWRGRPDYSVAFIARQLKLALNGKDQLMLHIVGDAMTDEVMDEMEKLAPAETWRPLRVRFEHGDGFTTPERMARAHKLGIVIAQPRPGRPWKALETAGIPLAYGSDGGMSPWLMFSVMTDAKNPQAISTDDALAILTSGSAFAEFQETKKGRLAPGMLADVAVLSQDVTTHPQAPVPATHSVLTIIGGSVAFRSAELGMQQGR</sequence>
<feature type="domain" description="Amidohydrolase 3" evidence="2">
    <location>
        <begin position="75"/>
        <end position="528"/>
    </location>
</feature>
<dbReference type="GO" id="GO:0016810">
    <property type="term" value="F:hydrolase activity, acting on carbon-nitrogen (but not peptide) bonds"/>
    <property type="evidence" value="ECO:0007669"/>
    <property type="project" value="InterPro"/>
</dbReference>
<dbReference type="eggNOG" id="COG1574">
    <property type="taxonomic scope" value="Bacteria"/>
</dbReference>
<dbReference type="Gene3D" id="3.10.310.70">
    <property type="match status" value="1"/>
</dbReference>
<dbReference type="SUPFAM" id="SSF51338">
    <property type="entry name" value="Composite domain of metallo-dependent hydrolases"/>
    <property type="match status" value="1"/>
</dbReference>